<dbReference type="EMBL" id="SWLB01000022">
    <property type="protein sequence ID" value="KAF3324226.1"/>
    <property type="molecule type" value="Genomic_DNA"/>
</dbReference>
<accession>A0A833QLM0</accession>
<dbReference type="AlphaFoldDB" id="A0A833QLM0"/>
<dbReference type="Proteomes" id="UP000623129">
    <property type="component" value="Unassembled WGS sequence"/>
</dbReference>
<evidence type="ECO:0000313" key="3">
    <source>
        <dbReference type="Proteomes" id="UP000623129"/>
    </source>
</evidence>
<proteinExistence type="predicted"/>
<protein>
    <submittedName>
        <fullName evidence="2">Uncharacterized protein</fullName>
    </submittedName>
</protein>
<name>A0A833QLM0_9POAL</name>
<feature type="chain" id="PRO_5032971003" evidence="1">
    <location>
        <begin position="27"/>
        <end position="67"/>
    </location>
</feature>
<comment type="caution">
    <text evidence="2">The sequence shown here is derived from an EMBL/GenBank/DDBJ whole genome shotgun (WGS) entry which is preliminary data.</text>
</comment>
<gene>
    <name evidence="2" type="ORF">FCM35_KLT11693</name>
</gene>
<keyword evidence="1" id="KW-0732">Signal</keyword>
<feature type="signal peptide" evidence="1">
    <location>
        <begin position="1"/>
        <end position="26"/>
    </location>
</feature>
<organism evidence="2 3">
    <name type="scientific">Carex littledalei</name>
    <dbReference type="NCBI Taxonomy" id="544730"/>
    <lineage>
        <taxon>Eukaryota</taxon>
        <taxon>Viridiplantae</taxon>
        <taxon>Streptophyta</taxon>
        <taxon>Embryophyta</taxon>
        <taxon>Tracheophyta</taxon>
        <taxon>Spermatophyta</taxon>
        <taxon>Magnoliopsida</taxon>
        <taxon>Liliopsida</taxon>
        <taxon>Poales</taxon>
        <taxon>Cyperaceae</taxon>
        <taxon>Cyperoideae</taxon>
        <taxon>Cariceae</taxon>
        <taxon>Carex</taxon>
        <taxon>Carex subgen. Euthyceras</taxon>
    </lineage>
</organism>
<keyword evidence="3" id="KW-1185">Reference proteome</keyword>
<sequence length="67" mass="7180">MKRTSLHLVLVVIALALSLLLVISNAVPSSRSKGLLQEKGISSISDTPKAIRDDASIEELDLDLIVI</sequence>
<evidence type="ECO:0000256" key="1">
    <source>
        <dbReference type="SAM" id="SignalP"/>
    </source>
</evidence>
<reference evidence="2" key="1">
    <citation type="submission" date="2020-01" db="EMBL/GenBank/DDBJ databases">
        <title>Genome sequence of Kobresia littledalei, the first chromosome-level genome in the family Cyperaceae.</title>
        <authorList>
            <person name="Qu G."/>
        </authorList>
    </citation>
    <scope>NUCLEOTIDE SEQUENCE</scope>
    <source>
        <strain evidence="2">C.B.Clarke</strain>
        <tissue evidence="2">Leaf</tissue>
    </source>
</reference>
<evidence type="ECO:0000313" key="2">
    <source>
        <dbReference type="EMBL" id="KAF3324226.1"/>
    </source>
</evidence>